<evidence type="ECO:0000313" key="1">
    <source>
        <dbReference type="EMBL" id="MTV36705.1"/>
    </source>
</evidence>
<dbReference type="EMBL" id="WNKY01000002">
    <property type="protein sequence ID" value="MTV36705.1"/>
    <property type="molecule type" value="Genomic_DNA"/>
</dbReference>
<comment type="caution">
    <text evidence="1">The sequence shown here is derived from an EMBL/GenBank/DDBJ whole genome shotgun (WGS) entry which is preliminary data.</text>
</comment>
<proteinExistence type="predicted"/>
<protein>
    <submittedName>
        <fullName evidence="1">Uncharacterized protein</fullName>
    </submittedName>
</protein>
<name>A0A6L6PED7_9BURK</name>
<sequence length="229" mass="25267">MGLSLSVGCIADLRENDPEGAEVFSGYFSWVGRVLEEAGLPPHVEPLECEVWSAQMFGYSGLHYLRRIAAYIDADLAMPPPGNDKSSSDPILKAYFSNVTGESPRILHRLFKRQPRFARSFDHLIVHSDAEGFYLPQDFPQVVFADDVKLPGGMLGSVPRLLAELERLAEVLEIPEGLHSQAEELWEAAESQGDGNCVWQRYGIETFSCVVLREACSKSMASGAAIVFS</sequence>
<dbReference type="Proteomes" id="UP000475582">
    <property type="component" value="Unassembled WGS sequence"/>
</dbReference>
<reference evidence="1 2" key="1">
    <citation type="submission" date="2019-11" db="EMBL/GenBank/DDBJ databases">
        <title>Type strains purchased from KCTC, JCM and DSMZ.</title>
        <authorList>
            <person name="Lu H."/>
        </authorList>
    </citation>
    <scope>NUCLEOTIDE SEQUENCE [LARGE SCALE GENOMIC DNA]</scope>
    <source>
        <strain evidence="1 2">KCTC 22382</strain>
    </source>
</reference>
<dbReference type="RefSeq" id="WP_155462058.1">
    <property type="nucleotide sequence ID" value="NZ_WNKY01000002.1"/>
</dbReference>
<evidence type="ECO:0000313" key="2">
    <source>
        <dbReference type="Proteomes" id="UP000475582"/>
    </source>
</evidence>
<organism evidence="1 2">
    <name type="scientific">Duganella radicis</name>
    <dbReference type="NCBI Taxonomy" id="551988"/>
    <lineage>
        <taxon>Bacteria</taxon>
        <taxon>Pseudomonadati</taxon>
        <taxon>Pseudomonadota</taxon>
        <taxon>Betaproteobacteria</taxon>
        <taxon>Burkholderiales</taxon>
        <taxon>Oxalobacteraceae</taxon>
        <taxon>Telluria group</taxon>
        <taxon>Duganella</taxon>
    </lineage>
</organism>
<dbReference type="OrthoDB" id="583504at2"/>
<accession>A0A6L6PED7</accession>
<dbReference type="AlphaFoldDB" id="A0A6L6PED7"/>
<gene>
    <name evidence="1" type="ORF">GM676_03770</name>
</gene>
<keyword evidence="2" id="KW-1185">Reference proteome</keyword>